<feature type="region of interest" description="Disordered" evidence="1">
    <location>
        <begin position="661"/>
        <end position="688"/>
    </location>
</feature>
<dbReference type="EMBL" id="JATAAI010000021">
    <property type="protein sequence ID" value="KAK1738297.1"/>
    <property type="molecule type" value="Genomic_DNA"/>
</dbReference>
<keyword evidence="3" id="KW-1185">Reference proteome</keyword>
<feature type="region of interest" description="Disordered" evidence="1">
    <location>
        <begin position="1108"/>
        <end position="1172"/>
    </location>
</feature>
<feature type="compositionally biased region" description="Polar residues" evidence="1">
    <location>
        <begin position="128"/>
        <end position="152"/>
    </location>
</feature>
<feature type="region of interest" description="Disordered" evidence="1">
    <location>
        <begin position="128"/>
        <end position="153"/>
    </location>
</feature>
<feature type="compositionally biased region" description="Basic and acidic residues" evidence="1">
    <location>
        <begin position="679"/>
        <end position="688"/>
    </location>
</feature>
<organism evidence="2 3">
    <name type="scientific">Skeletonema marinoi</name>
    <dbReference type="NCBI Taxonomy" id="267567"/>
    <lineage>
        <taxon>Eukaryota</taxon>
        <taxon>Sar</taxon>
        <taxon>Stramenopiles</taxon>
        <taxon>Ochrophyta</taxon>
        <taxon>Bacillariophyta</taxon>
        <taxon>Coscinodiscophyceae</taxon>
        <taxon>Thalassiosirophycidae</taxon>
        <taxon>Thalassiosirales</taxon>
        <taxon>Skeletonemataceae</taxon>
        <taxon>Skeletonema</taxon>
        <taxon>Skeletonema marinoi-dohrnii complex</taxon>
    </lineage>
</organism>
<dbReference type="AlphaFoldDB" id="A0AAD9D8T0"/>
<reference evidence="2" key="1">
    <citation type="submission" date="2023-06" db="EMBL/GenBank/DDBJ databases">
        <title>Survivors Of The Sea: Transcriptome response of Skeletonema marinoi to long-term dormancy.</title>
        <authorList>
            <person name="Pinder M.I.M."/>
            <person name="Kourtchenko O."/>
            <person name="Robertson E.K."/>
            <person name="Larsson T."/>
            <person name="Maumus F."/>
            <person name="Osuna-Cruz C.M."/>
            <person name="Vancaester E."/>
            <person name="Stenow R."/>
            <person name="Vandepoele K."/>
            <person name="Ploug H."/>
            <person name="Bruchert V."/>
            <person name="Godhe A."/>
            <person name="Topel M."/>
        </authorList>
    </citation>
    <scope>NUCLEOTIDE SEQUENCE</scope>
    <source>
        <strain evidence="2">R05AC</strain>
    </source>
</reference>
<evidence type="ECO:0000313" key="2">
    <source>
        <dbReference type="EMBL" id="KAK1738297.1"/>
    </source>
</evidence>
<feature type="region of interest" description="Disordered" evidence="1">
    <location>
        <begin position="604"/>
        <end position="633"/>
    </location>
</feature>
<feature type="region of interest" description="Disordered" evidence="1">
    <location>
        <begin position="894"/>
        <end position="979"/>
    </location>
</feature>
<comment type="caution">
    <text evidence="2">The sequence shown here is derived from an EMBL/GenBank/DDBJ whole genome shotgun (WGS) entry which is preliminary data.</text>
</comment>
<feature type="region of interest" description="Disordered" evidence="1">
    <location>
        <begin position="814"/>
        <end position="874"/>
    </location>
</feature>
<feature type="region of interest" description="Disordered" evidence="1">
    <location>
        <begin position="1"/>
        <end position="21"/>
    </location>
</feature>
<feature type="compositionally biased region" description="Low complexity" evidence="1">
    <location>
        <begin position="712"/>
        <end position="731"/>
    </location>
</feature>
<feature type="compositionally biased region" description="Basic and acidic residues" evidence="1">
    <location>
        <begin position="843"/>
        <end position="852"/>
    </location>
</feature>
<name>A0AAD9D8T0_9STRA</name>
<dbReference type="Proteomes" id="UP001224775">
    <property type="component" value="Unassembled WGS sequence"/>
</dbReference>
<protein>
    <submittedName>
        <fullName evidence="2">Uncharacterized protein</fullName>
    </submittedName>
</protein>
<evidence type="ECO:0000313" key="3">
    <source>
        <dbReference type="Proteomes" id="UP001224775"/>
    </source>
</evidence>
<evidence type="ECO:0000256" key="1">
    <source>
        <dbReference type="SAM" id="MobiDB-lite"/>
    </source>
</evidence>
<feature type="compositionally biased region" description="Low complexity" evidence="1">
    <location>
        <begin position="954"/>
        <end position="968"/>
    </location>
</feature>
<accession>A0AAD9D8T0</accession>
<feature type="compositionally biased region" description="Basic and acidic residues" evidence="1">
    <location>
        <begin position="604"/>
        <end position="621"/>
    </location>
</feature>
<sequence length="1172" mass="129375">MMAANPITMTAVVDDDRPSPSVHLHQAVDAELQHDVNNTTTENSAIASHRNTPQQQTHFSLIRLESGRKIWWLDNGISSHRAEVMLRRRMCYLQEEQEQLQHQQQQEMMGENCYNNVSADGGHDLDQSSGDVDGVTQSNCEKGRQYNNISTDGSDDYHDMTAANEPIIAAVPSSKVVNAALRMKLNTKITSQHLTRNHNTFNAAVNEVSLESIDEQTMLPNQLPRSNQKLLQYCRENNIPVVTVGAAAAASSCKKTWLDFGEDNVNEVGALSTRQFLIYASARSTALYAVDAPSSVMLKADSCNNNESLINVTLECVSSKEGFICMLHDPSSNNSTSNYDQSSLGPIQFQLKNDETQLINVVWNPIHQGCVRENIGLRINTNEGQLRHEIVLVGSARDNDSTTYVGDSSSNAIIEKEEWNGVSVEYSEIREDGSHHDLEVEGVGLTVTEESMECSSVATPNEVDEIAQMMKNASISPKKASMAAKSLSQLPDPTAQVDFDLAVNNRQVDVKQIIAAQEEIDSERLFAEEAILIPQTSLDFVNGLYMNDKVRHLLDDFDAESASTGDSRSGRSTPTFGSLSSEEDNHILSDVSQRLYDEEPIESRVETAEEKVAVDNTDRDVASGVASPDENQQSLEVFNTTTSAHYGKVTAELDALMEDISDDSKSQSESDSDSCSSHEVYDQSQDEKIGGIFNFDETMSNEENEELNMLPETSIDTSSDWDSSGTDTSYDSDQRRNPYRQMSSDLDALMDEFSELEQFAQMQQDYLISPTTHDFQTQLENINEQIDNLTPSPGNALKTKSLARNMSENRLALNAKETRELKTASEPPTPKDSAKKCYFYKPPPKENNKPVEKSSTLSTQSRDQIEQKRVPYKSPFAAVYEAETSFQSIDSMLDTMSSSEEESVSTSNIECDETNSSDGILADSSSLDESISSGESEFDVSNHYSSDDLDDDTSSSLSPSETSSSLPTQNKETNVVVSESLHETRSEQIAVMKSKLSFLKVNNNAISRARQYSSPTKIPQPTSSARKLQLRTPAQKPLVAASLAASASSAQKYKARLYSSPTKIPRPTPSSRKLQLRTPAVKSLDVASLAASTSTAQKSARMTYGHFSQLSNTENSPSDSEMTGMSRLPIKKSLKTPQSKRAPTQLKTPSSMSAYEKHIERMRSSRTRMGFS</sequence>
<feature type="region of interest" description="Disordered" evidence="1">
    <location>
        <begin position="712"/>
        <end position="738"/>
    </location>
</feature>
<proteinExistence type="predicted"/>
<feature type="compositionally biased region" description="Low complexity" evidence="1">
    <location>
        <begin position="924"/>
        <end position="935"/>
    </location>
</feature>
<gene>
    <name evidence="2" type="ORF">QTG54_010966</name>
</gene>
<feature type="compositionally biased region" description="Polar residues" evidence="1">
    <location>
        <begin position="561"/>
        <end position="580"/>
    </location>
</feature>
<feature type="compositionally biased region" description="Polar residues" evidence="1">
    <location>
        <begin position="1135"/>
        <end position="1153"/>
    </location>
</feature>
<feature type="region of interest" description="Disordered" evidence="1">
    <location>
        <begin position="560"/>
        <end position="584"/>
    </location>
</feature>
<feature type="compositionally biased region" description="Polar residues" evidence="1">
    <location>
        <begin position="1108"/>
        <end position="1123"/>
    </location>
</feature>